<dbReference type="PANTHER" id="PTHR22855:SF46">
    <property type="entry name" value="METHYLCROTONOYL-COA CARBOXYLASE"/>
    <property type="match status" value="1"/>
</dbReference>
<keyword evidence="4" id="KW-1185">Reference proteome</keyword>
<dbReference type="PROSITE" id="PS50989">
    <property type="entry name" value="COA_CT_CTER"/>
    <property type="match status" value="1"/>
</dbReference>
<proteinExistence type="predicted"/>
<gene>
    <name evidence="3" type="ORF">GCM10009613_18670</name>
</gene>
<dbReference type="InterPro" id="IPR034733">
    <property type="entry name" value="AcCoA_carboxyl_beta"/>
</dbReference>
<dbReference type="Pfam" id="PF01039">
    <property type="entry name" value="Carboxyl_trans"/>
    <property type="match status" value="1"/>
</dbReference>
<dbReference type="GO" id="GO:0016740">
    <property type="term" value="F:transferase activity"/>
    <property type="evidence" value="ECO:0007669"/>
    <property type="project" value="UniProtKB-KW"/>
</dbReference>
<dbReference type="PANTHER" id="PTHR22855">
    <property type="entry name" value="ACETYL, PROPIONYL, PYRUVATE, AND GLUTACONYL CARBOXYLASE-RELATED"/>
    <property type="match status" value="1"/>
</dbReference>
<evidence type="ECO:0000313" key="3">
    <source>
        <dbReference type="EMBL" id="GAA1385765.1"/>
    </source>
</evidence>
<feature type="domain" description="CoA carboxyltransferase N-terminal" evidence="1">
    <location>
        <begin position="22"/>
        <end position="274"/>
    </location>
</feature>
<organism evidence="3 4">
    <name type="scientific">Pseudonocardia kongjuensis</name>
    <dbReference type="NCBI Taxonomy" id="102227"/>
    <lineage>
        <taxon>Bacteria</taxon>
        <taxon>Bacillati</taxon>
        <taxon>Actinomycetota</taxon>
        <taxon>Actinomycetes</taxon>
        <taxon>Pseudonocardiales</taxon>
        <taxon>Pseudonocardiaceae</taxon>
        <taxon>Pseudonocardia</taxon>
    </lineage>
</organism>
<dbReference type="Proteomes" id="UP001501414">
    <property type="component" value="Unassembled WGS sequence"/>
</dbReference>
<feature type="domain" description="CoA carboxyltransferase C-terminal" evidence="2">
    <location>
        <begin position="277"/>
        <end position="523"/>
    </location>
</feature>
<dbReference type="SUPFAM" id="SSF52096">
    <property type="entry name" value="ClpP/crotonase"/>
    <property type="match status" value="2"/>
</dbReference>
<sequence length="532" mass="56319">MAVLQSTLDPGADRAVLDRRAMLEALREHDELAARVIAAGGEQAVTRHRARGRLLARERVDLLLDEDAPFLELSGFAGVHEPAEQPGARLLTGIGPVSGVECMVIANEATVKGGSLSPSAVTKQLRALEIAARNRLPVISLVQSGGADLPRQEEIFVPGGRIFRELTRLSAAGVPTIAIVFGSSTAGGAYLPGLSEYTVFVKDQAAVYLGGPPLVRMATGEEVDDETLGGADMHARESGLADHLAVDERDALRIGRQIVADLGLRKAGPGPSLPPDPPQRPAEELLACASSDNRRTVEVREILLRVLDGSRFDEFKPLYGPQLVCGWGSIDGYPVGVLANNGILFSPESQKGAHFVQLANARSIPLLFVQNITGFMVGSAAERGGIIKDGAKLINAVSNSTVPHLTLMVGASYGAGNYGMSGRAYDPRFVFSWPSHRIAVMGGSQLAGVMSIIRRSAAERAGTDWDDAADLALRAETEAMIDAQSGSLNATGRLWDDGVIDPRHTRTVLGLALSAVHSAPVEGTGRFAPFRM</sequence>
<dbReference type="PROSITE" id="PS50980">
    <property type="entry name" value="COA_CT_NTER"/>
    <property type="match status" value="1"/>
</dbReference>
<dbReference type="InterPro" id="IPR011762">
    <property type="entry name" value="COA_CT_N"/>
</dbReference>
<dbReference type="EMBL" id="BAAAJK010000006">
    <property type="protein sequence ID" value="GAA1385765.1"/>
    <property type="molecule type" value="Genomic_DNA"/>
</dbReference>
<dbReference type="RefSeq" id="WP_344020474.1">
    <property type="nucleotide sequence ID" value="NZ_BAAAJK010000006.1"/>
</dbReference>
<evidence type="ECO:0000259" key="1">
    <source>
        <dbReference type="PROSITE" id="PS50980"/>
    </source>
</evidence>
<evidence type="ECO:0000313" key="4">
    <source>
        <dbReference type="Proteomes" id="UP001501414"/>
    </source>
</evidence>
<evidence type="ECO:0000259" key="2">
    <source>
        <dbReference type="PROSITE" id="PS50989"/>
    </source>
</evidence>
<comment type="caution">
    <text evidence="3">The sequence shown here is derived from an EMBL/GenBank/DDBJ whole genome shotgun (WGS) entry which is preliminary data.</text>
</comment>
<keyword evidence="3" id="KW-0808">Transferase</keyword>
<reference evidence="3 4" key="1">
    <citation type="journal article" date="2019" name="Int. J. Syst. Evol. Microbiol.">
        <title>The Global Catalogue of Microorganisms (GCM) 10K type strain sequencing project: providing services to taxonomists for standard genome sequencing and annotation.</title>
        <authorList>
            <consortium name="The Broad Institute Genomics Platform"/>
            <consortium name="The Broad Institute Genome Sequencing Center for Infectious Disease"/>
            <person name="Wu L."/>
            <person name="Ma J."/>
        </authorList>
    </citation>
    <scope>NUCLEOTIDE SEQUENCE [LARGE SCALE GENOMIC DNA]</scope>
    <source>
        <strain evidence="3 4">JCM 11896</strain>
    </source>
</reference>
<dbReference type="InterPro" id="IPR029045">
    <property type="entry name" value="ClpP/crotonase-like_dom_sf"/>
</dbReference>
<dbReference type="Gene3D" id="3.90.226.10">
    <property type="entry name" value="2-enoyl-CoA Hydratase, Chain A, domain 1"/>
    <property type="match status" value="2"/>
</dbReference>
<dbReference type="InterPro" id="IPR011763">
    <property type="entry name" value="COA_CT_C"/>
</dbReference>
<protein>
    <submittedName>
        <fullName evidence="3">Carboxyl transferase domain-containing protein</fullName>
    </submittedName>
</protein>
<accession>A0ABN1XN49</accession>
<dbReference type="InterPro" id="IPR045190">
    <property type="entry name" value="MCCB/AccD1-like"/>
</dbReference>
<name>A0ABN1XN49_9PSEU</name>